<dbReference type="EMBL" id="WUBS01000018">
    <property type="protein sequence ID" value="NDL65349.1"/>
    <property type="molecule type" value="Genomic_DNA"/>
</dbReference>
<keyword evidence="2" id="KW-1185">Reference proteome</keyword>
<dbReference type="RefSeq" id="WP_162368063.1">
    <property type="nucleotide sequence ID" value="NZ_WUBS01000018.1"/>
</dbReference>
<reference evidence="1 2" key="2">
    <citation type="submission" date="2020-02" db="EMBL/GenBank/DDBJ databases">
        <title>The new genus of Enterobacteriales.</title>
        <authorList>
            <person name="Kim I.S."/>
        </authorList>
    </citation>
    <scope>NUCLEOTIDE SEQUENCE [LARGE SCALE GENOMIC DNA]</scope>
    <source>
        <strain evidence="1 2">SAP-6</strain>
    </source>
</reference>
<dbReference type="AlphaFoldDB" id="A0A845SMW1"/>
<dbReference type="Proteomes" id="UP000461443">
    <property type="component" value="Unassembled WGS sequence"/>
</dbReference>
<dbReference type="PANTHER" id="PTHR38733:SF1">
    <property type="entry name" value="TYPE IV METHYL-DIRECTED RESTRICTION ENZYME ECOKMCRBC"/>
    <property type="match status" value="1"/>
</dbReference>
<proteinExistence type="predicted"/>
<dbReference type="InterPro" id="IPR019292">
    <property type="entry name" value="McrC"/>
</dbReference>
<gene>
    <name evidence="1" type="ORF">GRH90_21690</name>
</gene>
<evidence type="ECO:0000313" key="2">
    <source>
        <dbReference type="Proteomes" id="UP000461443"/>
    </source>
</evidence>
<name>A0A845SMW1_9GAMM</name>
<dbReference type="PANTHER" id="PTHR38733">
    <property type="entry name" value="PROTEIN MCRC"/>
    <property type="match status" value="1"/>
</dbReference>
<sequence>MIHLTVHEWGGTSVCTEISGNGSHAFTRVQANALLTAARAHPLANQHGTNILIDRHNEIIAGQMVGVIAAPECSLEILPKIDSDAIEPDATIRCRLVRMLDVALGLKLGDGQAAAMARQTETLLDILIRLFADRLLAEARRGLPRAYLAQEGDLPALRGRLDVRRQFTALAVRPDRLACRYDTLLADTALLRIIKSCVVLLRRYARATETIRHLDELRFLLADVSDVPLSNLPWSQVRIDRTNRRWETLYGLARLFLKRDWPATHLDSRAQSGITLLFPMNDLFEAYIAALAKQAVRGTEWTVHTQGGKLFCLVEEGEGGRQRFQTRPDLLIKQGHDTVMIIDTKWKHIGRNPEDAKRGVSQADVYQIMAYARLYRCPEVMLLYPHHAGLGTCALTAGYRIWEGKERLQVASVDLVPGEAAVVERLINLLPTAKPGPAQEPTSVSELHFREGC</sequence>
<organism evidence="1 2">
    <name type="scientific">Acerihabitans arboris</name>
    <dbReference type="NCBI Taxonomy" id="2691583"/>
    <lineage>
        <taxon>Bacteria</taxon>
        <taxon>Pseudomonadati</taxon>
        <taxon>Pseudomonadota</taxon>
        <taxon>Gammaproteobacteria</taxon>
        <taxon>Enterobacterales</taxon>
        <taxon>Pectobacteriaceae</taxon>
        <taxon>Acerihabitans</taxon>
    </lineage>
</organism>
<accession>A0A845SMW1</accession>
<reference evidence="1 2" key="1">
    <citation type="submission" date="2019-12" db="EMBL/GenBank/DDBJ databases">
        <authorList>
            <person name="Lee S.D."/>
        </authorList>
    </citation>
    <scope>NUCLEOTIDE SEQUENCE [LARGE SCALE GENOMIC DNA]</scope>
    <source>
        <strain evidence="1 2">SAP-6</strain>
    </source>
</reference>
<dbReference type="Pfam" id="PF10117">
    <property type="entry name" value="McrBC"/>
    <property type="match status" value="1"/>
</dbReference>
<comment type="caution">
    <text evidence="1">The sequence shown here is derived from an EMBL/GenBank/DDBJ whole genome shotgun (WGS) entry which is preliminary data.</text>
</comment>
<evidence type="ECO:0000313" key="1">
    <source>
        <dbReference type="EMBL" id="NDL65349.1"/>
    </source>
</evidence>
<protein>
    <submittedName>
        <fullName evidence="1">Calmodulin-binding protein</fullName>
    </submittedName>
</protein>